<dbReference type="eggNOG" id="COG4932">
    <property type="taxonomic scope" value="Bacteria"/>
</dbReference>
<dbReference type="GO" id="GO:0005975">
    <property type="term" value="P:carbohydrate metabolic process"/>
    <property type="evidence" value="ECO:0007669"/>
    <property type="project" value="UniProtKB-ARBA"/>
</dbReference>
<dbReference type="InterPro" id="IPR013783">
    <property type="entry name" value="Ig-like_fold"/>
</dbReference>
<evidence type="ECO:0000313" key="9">
    <source>
        <dbReference type="EMBL" id="KFI91438.1"/>
    </source>
</evidence>
<dbReference type="Gene3D" id="2.60.40.740">
    <property type="match status" value="1"/>
</dbReference>
<evidence type="ECO:0000256" key="4">
    <source>
        <dbReference type="ARBA" id="ARBA00023088"/>
    </source>
</evidence>
<evidence type="ECO:0000256" key="1">
    <source>
        <dbReference type="ARBA" id="ARBA00022512"/>
    </source>
</evidence>
<feature type="chain" id="PRO_5001819960" evidence="6">
    <location>
        <begin position="30"/>
        <end position="551"/>
    </location>
</feature>
<dbReference type="AlphaFoldDB" id="A0A087D7D8"/>
<keyword evidence="2" id="KW-0964">Secreted</keyword>
<dbReference type="InterPro" id="IPR026466">
    <property type="entry name" value="Fim_isopep_form_D2_dom"/>
</dbReference>
<keyword evidence="4" id="KW-0572">Peptidoglycan-anchor</keyword>
<dbReference type="InterPro" id="IPR019931">
    <property type="entry name" value="LPXTG_anchor"/>
</dbReference>
<reference evidence="9 10" key="1">
    <citation type="submission" date="2014-03" db="EMBL/GenBank/DDBJ databases">
        <title>Genomics of Bifidobacteria.</title>
        <authorList>
            <person name="Ventura M."/>
            <person name="Milani C."/>
            <person name="Lugli G.A."/>
        </authorList>
    </citation>
    <scope>NUCLEOTIDE SEQUENCE [LARGE SCALE GENOMIC DNA]</scope>
    <source>
        <strain evidence="9 10">LMG 21589</strain>
    </source>
</reference>
<evidence type="ECO:0000256" key="2">
    <source>
        <dbReference type="ARBA" id="ARBA00022525"/>
    </source>
</evidence>
<feature type="signal peptide" evidence="6">
    <location>
        <begin position="1"/>
        <end position="29"/>
    </location>
</feature>
<organism evidence="9 10">
    <name type="scientific">Bifidobacterium scardovii</name>
    <dbReference type="NCBI Taxonomy" id="158787"/>
    <lineage>
        <taxon>Bacteria</taxon>
        <taxon>Bacillati</taxon>
        <taxon>Actinomycetota</taxon>
        <taxon>Actinomycetes</taxon>
        <taxon>Bifidobacteriales</taxon>
        <taxon>Bifidobacteriaceae</taxon>
        <taxon>Bifidobacterium</taxon>
    </lineage>
</organism>
<dbReference type="SUPFAM" id="SSF49401">
    <property type="entry name" value="Bacterial adhesins"/>
    <property type="match status" value="1"/>
</dbReference>
<sequence>MRMRKLFAGVVAAATMLGGLALGASTANADETTDATVTVKSAQPGHTYTAYKFATFANPVASDTEGTLASVNVNVADASWNTAIKTALDKDASTTPSAGDAALYANNFAAYVATFDAAKLRTFANNFALPTPAPTAAGSVTNDGTEAADKAISTGLTEGWYFVFDTLNGKAAGPLGVVATQITDSAASKTYTKFTLDEDATTGQTPVQDALGEMVAKAQVPDQPKKEVSGDTEGTAKVGQELTYKVTAAAPKNLASYESYDFTFTDVPDTGLTLAAGTASTLTVNGLKLSEFVAPATATASDNLTAGFDGNGATAFTVTLNKAAIEQALAKDSKKLVLSYTATVNESAVDKVTNKATVTTNSGTSGEGTTTTYVGDFNFKKIGVDGDKDGLAGAEFEVYATDASGKETGAALKFTGSNGVYVLAKDQTTGTSTLTSSNGTDNKGTVKVNGLAKGTYVVKETKAPTGYAQNFKVTFKVTIDAKGNATFAKDALGQVQGTADGSSVLNVKTLSQLPLTGAAGTALFTVIGLLLAGAAATVALKSRETKRALRA</sequence>
<dbReference type="NCBIfam" id="NF033902">
    <property type="entry name" value="iso_D2_wall_anc"/>
    <property type="match status" value="1"/>
</dbReference>
<gene>
    <name evidence="9" type="ORF">BSCA_2133</name>
</gene>
<feature type="transmembrane region" description="Helical" evidence="5">
    <location>
        <begin position="518"/>
        <end position="540"/>
    </location>
</feature>
<dbReference type="InterPro" id="IPR008966">
    <property type="entry name" value="Adhesion_dom_sf"/>
</dbReference>
<keyword evidence="5" id="KW-1133">Transmembrane helix</keyword>
<accession>A0A087D7D8</accession>
<protein>
    <submittedName>
        <fullName evidence="9">Peptidase</fullName>
    </submittedName>
</protein>
<feature type="domain" description="SpaA-like prealbumin fold" evidence="8">
    <location>
        <begin position="376"/>
        <end position="484"/>
    </location>
</feature>
<keyword evidence="3 6" id="KW-0732">Signal</keyword>
<dbReference type="Pfam" id="PF17802">
    <property type="entry name" value="SpaA"/>
    <property type="match status" value="1"/>
</dbReference>
<dbReference type="STRING" id="158787.BSCA_2133"/>
<dbReference type="Pfam" id="PF00746">
    <property type="entry name" value="Gram_pos_anchor"/>
    <property type="match status" value="1"/>
</dbReference>
<keyword evidence="5" id="KW-0812">Transmembrane</keyword>
<dbReference type="EMBL" id="JGZO01000023">
    <property type="protein sequence ID" value="KFI91438.1"/>
    <property type="molecule type" value="Genomic_DNA"/>
</dbReference>
<evidence type="ECO:0000313" key="10">
    <source>
        <dbReference type="Proteomes" id="UP000029033"/>
    </source>
</evidence>
<comment type="caution">
    <text evidence="9">The sequence shown here is derived from an EMBL/GenBank/DDBJ whole genome shotgun (WGS) entry which is preliminary data.</text>
</comment>
<keyword evidence="10" id="KW-1185">Reference proteome</keyword>
<dbReference type="NCBIfam" id="TIGR04226">
    <property type="entry name" value="RrgB_K2N_iso_D2"/>
    <property type="match status" value="1"/>
</dbReference>
<dbReference type="Proteomes" id="UP000029033">
    <property type="component" value="Unassembled WGS sequence"/>
</dbReference>
<keyword evidence="1" id="KW-0134">Cell wall</keyword>
<dbReference type="OrthoDB" id="3223769at2"/>
<evidence type="ECO:0000256" key="3">
    <source>
        <dbReference type="ARBA" id="ARBA00022729"/>
    </source>
</evidence>
<evidence type="ECO:0000256" key="5">
    <source>
        <dbReference type="SAM" id="Phobius"/>
    </source>
</evidence>
<evidence type="ECO:0000259" key="8">
    <source>
        <dbReference type="Pfam" id="PF17802"/>
    </source>
</evidence>
<name>A0A087D7D8_9BIFI</name>
<keyword evidence="5" id="KW-0472">Membrane</keyword>
<evidence type="ECO:0000256" key="6">
    <source>
        <dbReference type="SAM" id="SignalP"/>
    </source>
</evidence>
<evidence type="ECO:0000259" key="7">
    <source>
        <dbReference type="Pfam" id="PF00746"/>
    </source>
</evidence>
<feature type="domain" description="Gram-positive cocci surface proteins LPxTG" evidence="7">
    <location>
        <begin position="508"/>
        <end position="546"/>
    </location>
</feature>
<dbReference type="InterPro" id="IPR048052">
    <property type="entry name" value="FM1-like"/>
</dbReference>
<proteinExistence type="predicted"/>
<dbReference type="NCBIfam" id="TIGR01167">
    <property type="entry name" value="LPXTG_anchor"/>
    <property type="match status" value="1"/>
</dbReference>
<dbReference type="Gene3D" id="2.60.40.10">
    <property type="entry name" value="Immunoglobulins"/>
    <property type="match status" value="1"/>
</dbReference>
<dbReference type="InterPro" id="IPR041033">
    <property type="entry name" value="SpaA_PFL_dom_1"/>
</dbReference>